<reference evidence="7" key="1">
    <citation type="submission" date="2018-06" db="EMBL/GenBank/DDBJ databases">
        <title>Complete genome of Pseudomonas insecticola strain QZS01.</title>
        <authorList>
            <person name="Wang J."/>
            <person name="Su Q."/>
        </authorList>
    </citation>
    <scope>NUCLEOTIDE SEQUENCE [LARGE SCALE GENOMIC DNA]</scope>
    <source>
        <strain evidence="7">QZS01</strain>
    </source>
</reference>
<dbReference type="Proteomes" id="UP000273143">
    <property type="component" value="Chromosome"/>
</dbReference>
<dbReference type="PROSITE" id="PS00198">
    <property type="entry name" value="4FE4S_FER_1"/>
    <property type="match status" value="1"/>
</dbReference>
<proteinExistence type="predicted"/>
<dbReference type="InterPro" id="IPR017900">
    <property type="entry name" value="4Fe4S_Fe_S_CS"/>
</dbReference>
<accession>A0A3Q9JHE9</accession>
<dbReference type="Pfam" id="PF13247">
    <property type="entry name" value="Fer4_11"/>
    <property type="match status" value="1"/>
</dbReference>
<evidence type="ECO:0000313" key="6">
    <source>
        <dbReference type="EMBL" id="AZS49507.1"/>
    </source>
</evidence>
<dbReference type="InterPro" id="IPR017896">
    <property type="entry name" value="4Fe4S_Fe-S-bd"/>
</dbReference>
<dbReference type="Gene3D" id="3.30.70.20">
    <property type="match status" value="2"/>
</dbReference>
<feature type="domain" description="4Fe-4S ferredoxin-type" evidence="5">
    <location>
        <begin position="2"/>
        <end position="32"/>
    </location>
</feature>
<keyword evidence="7" id="KW-1185">Reference proteome</keyword>
<evidence type="ECO:0000259" key="5">
    <source>
        <dbReference type="PROSITE" id="PS51379"/>
    </source>
</evidence>
<feature type="domain" description="4Fe-4S ferredoxin-type" evidence="5">
    <location>
        <begin position="73"/>
        <end position="102"/>
    </location>
</feature>
<dbReference type="InterPro" id="IPR050294">
    <property type="entry name" value="RnfB_subfamily"/>
</dbReference>
<dbReference type="SUPFAM" id="SSF54862">
    <property type="entry name" value="4Fe-4S ferredoxins"/>
    <property type="match status" value="1"/>
</dbReference>
<evidence type="ECO:0000313" key="7">
    <source>
        <dbReference type="Proteomes" id="UP000273143"/>
    </source>
</evidence>
<dbReference type="GO" id="GO:0051539">
    <property type="term" value="F:4 iron, 4 sulfur cluster binding"/>
    <property type="evidence" value="ECO:0007669"/>
    <property type="project" value="UniProtKB-KW"/>
</dbReference>
<dbReference type="CDD" id="cd10554">
    <property type="entry name" value="HycB_like"/>
    <property type="match status" value="1"/>
</dbReference>
<keyword evidence="3" id="KW-0408">Iron</keyword>
<dbReference type="AlphaFoldDB" id="A0A3Q9JHE9"/>
<evidence type="ECO:0000256" key="2">
    <source>
        <dbReference type="ARBA" id="ARBA00022723"/>
    </source>
</evidence>
<dbReference type="EMBL" id="CP029822">
    <property type="protein sequence ID" value="AZS49507.1"/>
    <property type="molecule type" value="Genomic_DNA"/>
</dbReference>
<protein>
    <submittedName>
        <fullName evidence="6">4Fe-4S dicluster domain-containing protein</fullName>
    </submittedName>
</protein>
<dbReference type="KEGG" id="emo:DM558_01380"/>
<evidence type="ECO:0000256" key="1">
    <source>
        <dbReference type="ARBA" id="ARBA00022485"/>
    </source>
</evidence>
<evidence type="ECO:0000256" key="3">
    <source>
        <dbReference type="ARBA" id="ARBA00023004"/>
    </source>
</evidence>
<dbReference type="PANTHER" id="PTHR42859">
    <property type="entry name" value="OXIDOREDUCTASE"/>
    <property type="match status" value="1"/>
</dbReference>
<name>A0A3Q9JHE9_9GAMM</name>
<dbReference type="PANTHER" id="PTHR42859:SF16">
    <property type="entry name" value="FORMATE HYDROGENLYASE SUBUNIT 2-RELATED"/>
    <property type="match status" value="1"/>
</dbReference>
<dbReference type="GO" id="GO:0046872">
    <property type="term" value="F:metal ion binding"/>
    <property type="evidence" value="ECO:0007669"/>
    <property type="project" value="UniProtKB-KW"/>
</dbReference>
<gene>
    <name evidence="6" type="ORF">DM558_01380</name>
</gene>
<dbReference type="PROSITE" id="PS51379">
    <property type="entry name" value="4FE4S_FER_2"/>
    <property type="match status" value="2"/>
</dbReference>
<dbReference type="RefSeq" id="WP_127161716.1">
    <property type="nucleotide sequence ID" value="NZ_CP029822.1"/>
</dbReference>
<sequence>MNRFVIAEPRKCIGCNTCMAACSEAHKKVGLVAQARLTVVRDDDGTAPVLCRHCEDAPCAKVCPVNAIVLKDNAIMLNESTCIGCKLCGLACPFGAITPAASEPEALPDCYENYIPESLLSDLPSSAPSMSPFLAWNPGRKVIATKCDLCSFRSEGPACVHSCPTNALYFIDGSTMNSASKLKQEAFVSSLDPSNDINGLQGGE</sequence>
<organism evidence="6 7">
    <name type="scientific">Entomomonas moraniae</name>
    <dbReference type="NCBI Taxonomy" id="2213226"/>
    <lineage>
        <taxon>Bacteria</taxon>
        <taxon>Pseudomonadati</taxon>
        <taxon>Pseudomonadota</taxon>
        <taxon>Gammaproteobacteria</taxon>
        <taxon>Pseudomonadales</taxon>
        <taxon>Pseudomonadaceae</taxon>
        <taxon>Entomomonas</taxon>
    </lineage>
</organism>
<keyword evidence="4" id="KW-0411">Iron-sulfur</keyword>
<keyword evidence="2" id="KW-0479">Metal-binding</keyword>
<evidence type="ECO:0000256" key="4">
    <source>
        <dbReference type="ARBA" id="ARBA00023014"/>
    </source>
</evidence>
<keyword evidence="1" id="KW-0004">4Fe-4S</keyword>